<dbReference type="CDD" id="cd01335">
    <property type="entry name" value="Radical_SAM"/>
    <property type="match status" value="1"/>
</dbReference>
<dbReference type="SFLD" id="SFLDG01082">
    <property type="entry name" value="B12-binding_domain_containing"/>
    <property type="match status" value="1"/>
</dbReference>
<comment type="function">
    <text evidence="8">Catalyzes the methylthiolation of an aspartic acid residue of ribosomal protein uS12.</text>
</comment>
<gene>
    <name evidence="8 12" type="primary">rimO</name>
    <name evidence="12" type="ORF">H9L22_03940</name>
</gene>
<dbReference type="GO" id="GO:0051539">
    <property type="term" value="F:4 iron, 4 sulfur cluster binding"/>
    <property type="evidence" value="ECO:0007669"/>
    <property type="project" value="UniProtKB-UniRule"/>
</dbReference>
<organism evidence="12 13">
    <name type="scientific">Tessaracoccus defluvii</name>
    <dbReference type="NCBI Taxonomy" id="1285901"/>
    <lineage>
        <taxon>Bacteria</taxon>
        <taxon>Bacillati</taxon>
        <taxon>Actinomycetota</taxon>
        <taxon>Actinomycetes</taxon>
        <taxon>Propionibacteriales</taxon>
        <taxon>Propionibacteriaceae</taxon>
        <taxon>Tessaracoccus</taxon>
    </lineage>
</organism>
<keyword evidence="12" id="KW-0689">Ribosomal protein</keyword>
<dbReference type="InterPro" id="IPR002792">
    <property type="entry name" value="TRAM_dom"/>
</dbReference>
<dbReference type="InterPro" id="IPR013848">
    <property type="entry name" value="Methylthiotransferase_N"/>
</dbReference>
<dbReference type="GO" id="GO:0035600">
    <property type="term" value="P:tRNA methylthiolation"/>
    <property type="evidence" value="ECO:0007669"/>
    <property type="project" value="UniProtKB-ARBA"/>
</dbReference>
<dbReference type="InterPro" id="IPR012340">
    <property type="entry name" value="NA-bd_OB-fold"/>
</dbReference>
<feature type="domain" description="MTTase N-terminal" evidence="10">
    <location>
        <begin position="6"/>
        <end position="122"/>
    </location>
</feature>
<feature type="domain" description="TRAM" evidence="9">
    <location>
        <begin position="410"/>
        <end position="473"/>
    </location>
</feature>
<evidence type="ECO:0000259" key="9">
    <source>
        <dbReference type="PROSITE" id="PS50926"/>
    </source>
</evidence>
<evidence type="ECO:0000256" key="4">
    <source>
        <dbReference type="ARBA" id="ARBA00022691"/>
    </source>
</evidence>
<dbReference type="Gene3D" id="2.40.50.140">
    <property type="entry name" value="Nucleic acid-binding proteins"/>
    <property type="match status" value="1"/>
</dbReference>
<feature type="binding site" evidence="8">
    <location>
        <position position="15"/>
    </location>
    <ligand>
        <name>[4Fe-4S] cluster</name>
        <dbReference type="ChEBI" id="CHEBI:49883"/>
        <label>1</label>
    </ligand>
</feature>
<dbReference type="GO" id="GO:0103039">
    <property type="term" value="F:protein methylthiotransferase activity"/>
    <property type="evidence" value="ECO:0007669"/>
    <property type="project" value="UniProtKB-EC"/>
</dbReference>
<dbReference type="SFLD" id="SFLDF00274">
    <property type="entry name" value="ribosomal_protein_S12_methylth"/>
    <property type="match status" value="1"/>
</dbReference>
<name>A0A7H0H7R2_9ACTN</name>
<keyword evidence="12" id="KW-0687">Ribonucleoprotein</keyword>
<evidence type="ECO:0000256" key="5">
    <source>
        <dbReference type="ARBA" id="ARBA00022723"/>
    </source>
</evidence>
<feature type="binding site" evidence="8">
    <location>
        <position position="195"/>
    </location>
    <ligand>
        <name>[4Fe-4S] cluster</name>
        <dbReference type="ChEBI" id="CHEBI:49883"/>
        <label>2</label>
        <note>4Fe-4S-S-AdoMet</note>
    </ligand>
</feature>
<dbReference type="EC" id="2.8.4.4" evidence="8"/>
<dbReference type="Gene3D" id="3.80.30.20">
    <property type="entry name" value="tm_1862 like domain"/>
    <property type="match status" value="1"/>
</dbReference>
<dbReference type="Pfam" id="PF04055">
    <property type="entry name" value="Radical_SAM"/>
    <property type="match status" value="1"/>
</dbReference>
<dbReference type="Pfam" id="PF18693">
    <property type="entry name" value="TRAM_2"/>
    <property type="match status" value="1"/>
</dbReference>
<dbReference type="PROSITE" id="PS51449">
    <property type="entry name" value="MTTASE_N"/>
    <property type="match status" value="1"/>
</dbReference>
<dbReference type="KEGG" id="tdf:H9L22_03940"/>
<evidence type="ECO:0000259" key="10">
    <source>
        <dbReference type="PROSITE" id="PS51449"/>
    </source>
</evidence>
<dbReference type="SFLD" id="SFLDG01061">
    <property type="entry name" value="methylthiotransferase"/>
    <property type="match status" value="1"/>
</dbReference>
<dbReference type="PROSITE" id="PS50926">
    <property type="entry name" value="TRAM"/>
    <property type="match status" value="1"/>
</dbReference>
<protein>
    <recommendedName>
        <fullName evidence="8">Ribosomal protein uS12 methylthiotransferase RimO</fullName>
        <shortName evidence="8">uS12 MTTase</shortName>
        <shortName evidence="8">uS12 methylthiotransferase</shortName>
        <ecNumber evidence="8">2.8.4.4</ecNumber>
    </recommendedName>
    <alternativeName>
        <fullName evidence="8">Ribosomal protein uS12 (aspartate-C(3))-methylthiotransferase</fullName>
    </alternativeName>
    <alternativeName>
        <fullName evidence="8">Ribosome maturation factor RimO</fullName>
    </alternativeName>
</protein>
<keyword evidence="4 8" id="KW-0949">S-adenosyl-L-methionine</keyword>
<dbReference type="InterPro" id="IPR038135">
    <property type="entry name" value="Methylthiotransferase_N_sf"/>
</dbReference>
<keyword evidence="5 8" id="KW-0479">Metal-binding</keyword>
<dbReference type="FunFam" id="3.80.30.20:FF:000001">
    <property type="entry name" value="tRNA-2-methylthio-N(6)-dimethylallyladenosine synthase 2"/>
    <property type="match status" value="1"/>
</dbReference>
<dbReference type="GO" id="GO:0035599">
    <property type="term" value="F:aspartic acid methylthiotransferase activity"/>
    <property type="evidence" value="ECO:0007669"/>
    <property type="project" value="TreeGrafter"/>
</dbReference>
<evidence type="ECO:0000256" key="2">
    <source>
        <dbReference type="ARBA" id="ARBA00022490"/>
    </source>
</evidence>
<keyword evidence="7 8" id="KW-0411">Iron-sulfur</keyword>
<evidence type="ECO:0000256" key="3">
    <source>
        <dbReference type="ARBA" id="ARBA00022679"/>
    </source>
</evidence>
<dbReference type="SUPFAM" id="SSF102114">
    <property type="entry name" value="Radical SAM enzymes"/>
    <property type="match status" value="1"/>
</dbReference>
<dbReference type="AlphaFoldDB" id="A0A7H0H7R2"/>
<evidence type="ECO:0000313" key="12">
    <source>
        <dbReference type="EMBL" id="QNP56578.1"/>
    </source>
</evidence>
<dbReference type="HAMAP" id="MF_01865">
    <property type="entry name" value="MTTase_RimO"/>
    <property type="match status" value="1"/>
</dbReference>
<dbReference type="InterPro" id="IPR005839">
    <property type="entry name" value="Methylthiotransferase"/>
</dbReference>
<keyword evidence="2 8" id="KW-0963">Cytoplasm</keyword>
<dbReference type="Proteomes" id="UP000516117">
    <property type="component" value="Chromosome"/>
</dbReference>
<dbReference type="EMBL" id="CP060789">
    <property type="protein sequence ID" value="QNP56578.1"/>
    <property type="molecule type" value="Genomic_DNA"/>
</dbReference>
<dbReference type="Pfam" id="PF00919">
    <property type="entry name" value="UPF0004"/>
    <property type="match status" value="1"/>
</dbReference>
<dbReference type="InterPro" id="IPR006638">
    <property type="entry name" value="Elp3/MiaA/NifB-like_rSAM"/>
</dbReference>
<dbReference type="InterPro" id="IPR005840">
    <property type="entry name" value="Ribosomal_uS12_MeSTrfase_RimO"/>
</dbReference>
<dbReference type="InterPro" id="IPR023404">
    <property type="entry name" value="rSAM_horseshoe"/>
</dbReference>
<sequence>MTTSLRSVHIASLGCARNDVDSEELAGRLEAGGFVLVDDPEAAETVVVNTCGFVEQAKKDSIDTLLAASDLKQDGTVRSVVAVGCMAERYGIQLAEELPEADAVLGFDDYVDIADRLRSILDGTKHISHVPRDRRKLLPLSPQARPAAAGGVAIPGHAPLPADLAPATGPRAMRRRLAGGPSASLKIASGCDRRCAFCAIPAFRGSYLSRPLDDLEAEARWLVEDGVKELFLVSENTSSYGKDLGSDHRLETLLRRLSGIDGLEWIRVSYLQPAEIRPSTIDAMLATDKVVPYFDLSFQHAAGPVLRRMRRFGDAESFLDLIGQIRGRAPHAGIRSNVIAGFPGETEADVEVLRQFIIDANLDVLGVFGYSDEEGTEGVGLSDHLSEDEIEERRAMLADLAIDVCEARAADRIGEDVTVLVESLEDGEVVGRAAHQAPETDGVVTLTGPGRVGDLIAARVVDSAGIDLIAEAK</sequence>
<reference evidence="12 13" key="1">
    <citation type="submission" date="2020-08" db="EMBL/GenBank/DDBJ databases">
        <title>Genome sequence of Tessaracoccus defluvii JCM 17540T.</title>
        <authorList>
            <person name="Hyun D.-W."/>
            <person name="Bae J.-W."/>
        </authorList>
    </citation>
    <scope>NUCLEOTIDE SEQUENCE [LARGE SCALE GENOMIC DNA]</scope>
    <source>
        <strain evidence="12 13">JCM 17540</strain>
    </source>
</reference>
<keyword evidence="1 8" id="KW-0004">4Fe-4S</keyword>
<feature type="binding site" evidence="8">
    <location>
        <position position="198"/>
    </location>
    <ligand>
        <name>[4Fe-4S] cluster</name>
        <dbReference type="ChEBI" id="CHEBI:49883"/>
        <label>2</label>
        <note>4Fe-4S-S-AdoMet</note>
    </ligand>
</feature>
<evidence type="ECO:0000256" key="8">
    <source>
        <dbReference type="HAMAP-Rule" id="MF_01865"/>
    </source>
</evidence>
<dbReference type="PANTHER" id="PTHR43837:SF1">
    <property type="entry name" value="RIBOSOMAL PROTEIN US12 METHYLTHIOTRANSFERASE RIMO"/>
    <property type="match status" value="1"/>
</dbReference>
<comment type="catalytic activity">
    <reaction evidence="8">
        <text>L-aspartate(89)-[ribosomal protein uS12]-hydrogen + (sulfur carrier)-SH + AH2 + 2 S-adenosyl-L-methionine = 3-methylsulfanyl-L-aspartate(89)-[ribosomal protein uS12]-hydrogen + (sulfur carrier)-H + 5'-deoxyadenosine + L-methionine + A + S-adenosyl-L-homocysteine + 2 H(+)</text>
        <dbReference type="Rhea" id="RHEA:37087"/>
        <dbReference type="Rhea" id="RHEA-COMP:10460"/>
        <dbReference type="Rhea" id="RHEA-COMP:10461"/>
        <dbReference type="Rhea" id="RHEA-COMP:14737"/>
        <dbReference type="Rhea" id="RHEA-COMP:14739"/>
        <dbReference type="ChEBI" id="CHEBI:13193"/>
        <dbReference type="ChEBI" id="CHEBI:15378"/>
        <dbReference type="ChEBI" id="CHEBI:17319"/>
        <dbReference type="ChEBI" id="CHEBI:17499"/>
        <dbReference type="ChEBI" id="CHEBI:29917"/>
        <dbReference type="ChEBI" id="CHEBI:29961"/>
        <dbReference type="ChEBI" id="CHEBI:57844"/>
        <dbReference type="ChEBI" id="CHEBI:57856"/>
        <dbReference type="ChEBI" id="CHEBI:59789"/>
        <dbReference type="ChEBI" id="CHEBI:64428"/>
        <dbReference type="ChEBI" id="CHEBI:73599"/>
        <dbReference type="EC" id="2.8.4.4"/>
    </reaction>
</comment>
<dbReference type="SFLD" id="SFLDS00029">
    <property type="entry name" value="Radical_SAM"/>
    <property type="match status" value="1"/>
</dbReference>
<evidence type="ECO:0000259" key="11">
    <source>
        <dbReference type="PROSITE" id="PS51918"/>
    </source>
</evidence>
<dbReference type="PROSITE" id="PS01278">
    <property type="entry name" value="MTTASE_RADICAL"/>
    <property type="match status" value="1"/>
</dbReference>
<evidence type="ECO:0000256" key="6">
    <source>
        <dbReference type="ARBA" id="ARBA00023004"/>
    </source>
</evidence>
<dbReference type="NCBIfam" id="TIGR01125">
    <property type="entry name" value="30S ribosomal protein S12 methylthiotransferase RimO"/>
    <property type="match status" value="1"/>
</dbReference>
<accession>A0A7H0H7R2</accession>
<dbReference type="InterPro" id="IPR020612">
    <property type="entry name" value="Methylthiotransferase_CS"/>
</dbReference>
<evidence type="ECO:0000256" key="7">
    <source>
        <dbReference type="ARBA" id="ARBA00023014"/>
    </source>
</evidence>
<dbReference type="PANTHER" id="PTHR43837">
    <property type="entry name" value="RIBOSOMAL PROTEIN S12 METHYLTHIOTRANSFERASE RIMO"/>
    <property type="match status" value="1"/>
</dbReference>
<dbReference type="InterPro" id="IPR007197">
    <property type="entry name" value="rSAM"/>
</dbReference>
<dbReference type="PROSITE" id="PS51918">
    <property type="entry name" value="RADICAL_SAM"/>
    <property type="match status" value="1"/>
</dbReference>
<comment type="cofactor">
    <cofactor evidence="8">
        <name>[4Fe-4S] cluster</name>
        <dbReference type="ChEBI" id="CHEBI:49883"/>
    </cofactor>
    <text evidence="8">Binds 2 [4Fe-4S] clusters. One cluster is coordinated with 3 cysteines and an exchangeable S-adenosyl-L-methionine.</text>
</comment>
<dbReference type="GO" id="GO:0005829">
    <property type="term" value="C:cytosol"/>
    <property type="evidence" value="ECO:0007669"/>
    <property type="project" value="TreeGrafter"/>
</dbReference>
<comment type="similarity">
    <text evidence="8">Belongs to the methylthiotransferase family. RimO subfamily.</text>
</comment>
<dbReference type="SMART" id="SM00729">
    <property type="entry name" value="Elp3"/>
    <property type="match status" value="1"/>
</dbReference>
<evidence type="ECO:0000256" key="1">
    <source>
        <dbReference type="ARBA" id="ARBA00022485"/>
    </source>
</evidence>
<keyword evidence="3 8" id="KW-0808">Transferase</keyword>
<keyword evidence="6 8" id="KW-0408">Iron</keyword>
<dbReference type="Gene3D" id="3.40.50.12160">
    <property type="entry name" value="Methylthiotransferase, N-terminal domain"/>
    <property type="match status" value="1"/>
</dbReference>
<comment type="subcellular location">
    <subcellularLocation>
        <location evidence="8">Cytoplasm</location>
    </subcellularLocation>
</comment>
<feature type="binding site" evidence="8">
    <location>
        <position position="191"/>
    </location>
    <ligand>
        <name>[4Fe-4S] cluster</name>
        <dbReference type="ChEBI" id="CHEBI:49883"/>
        <label>2</label>
        <note>4Fe-4S-S-AdoMet</note>
    </ligand>
</feature>
<dbReference type="GO" id="GO:0005840">
    <property type="term" value="C:ribosome"/>
    <property type="evidence" value="ECO:0007669"/>
    <property type="project" value="UniProtKB-KW"/>
</dbReference>
<feature type="binding site" evidence="8">
    <location>
        <position position="85"/>
    </location>
    <ligand>
        <name>[4Fe-4S] cluster</name>
        <dbReference type="ChEBI" id="CHEBI:49883"/>
        <label>1</label>
    </ligand>
</feature>
<feature type="binding site" evidence="8">
    <location>
        <position position="51"/>
    </location>
    <ligand>
        <name>[4Fe-4S] cluster</name>
        <dbReference type="ChEBI" id="CHEBI:49883"/>
        <label>1</label>
    </ligand>
</feature>
<dbReference type="InterPro" id="IPR058240">
    <property type="entry name" value="rSAM_sf"/>
</dbReference>
<feature type="domain" description="Radical SAM core" evidence="11">
    <location>
        <begin position="177"/>
        <end position="408"/>
    </location>
</feature>
<dbReference type="GO" id="GO:0046872">
    <property type="term" value="F:metal ion binding"/>
    <property type="evidence" value="ECO:0007669"/>
    <property type="project" value="UniProtKB-KW"/>
</dbReference>
<dbReference type="RefSeq" id="WP_187721678.1">
    <property type="nucleotide sequence ID" value="NZ_BAABBL010000002.1"/>
</dbReference>
<proteinExistence type="inferred from homology"/>
<keyword evidence="13" id="KW-1185">Reference proteome</keyword>
<evidence type="ECO:0000313" key="13">
    <source>
        <dbReference type="Proteomes" id="UP000516117"/>
    </source>
</evidence>